<dbReference type="CDD" id="cd01299">
    <property type="entry name" value="Met_dep_hydrolase_A"/>
    <property type="match status" value="1"/>
</dbReference>
<accession>A0AAW9R9X3</accession>
<feature type="chain" id="PRO_5043679063" evidence="1">
    <location>
        <begin position="23"/>
        <end position="430"/>
    </location>
</feature>
<dbReference type="EMBL" id="JAZHOG010000001">
    <property type="protein sequence ID" value="MEJ8566161.1"/>
    <property type="molecule type" value="Genomic_DNA"/>
</dbReference>
<keyword evidence="4" id="KW-1185">Reference proteome</keyword>
<dbReference type="InterPro" id="IPR032466">
    <property type="entry name" value="Metal_Hydrolase"/>
</dbReference>
<feature type="domain" description="Amidohydrolase-related" evidence="2">
    <location>
        <begin position="82"/>
        <end position="422"/>
    </location>
</feature>
<evidence type="ECO:0000313" key="4">
    <source>
        <dbReference type="Proteomes" id="UP001359886"/>
    </source>
</evidence>
<comment type="caution">
    <text evidence="3">The sequence shown here is derived from an EMBL/GenBank/DDBJ whole genome shotgun (WGS) entry which is preliminary data.</text>
</comment>
<dbReference type="InterPro" id="IPR011059">
    <property type="entry name" value="Metal-dep_hydrolase_composite"/>
</dbReference>
<evidence type="ECO:0000259" key="2">
    <source>
        <dbReference type="Pfam" id="PF01979"/>
    </source>
</evidence>
<evidence type="ECO:0000256" key="1">
    <source>
        <dbReference type="SAM" id="SignalP"/>
    </source>
</evidence>
<dbReference type="Pfam" id="PF01979">
    <property type="entry name" value="Amidohydro_1"/>
    <property type="match status" value="1"/>
</dbReference>
<dbReference type="SUPFAM" id="SSF51556">
    <property type="entry name" value="Metallo-dependent hydrolases"/>
    <property type="match status" value="1"/>
</dbReference>
<dbReference type="AlphaFoldDB" id="A0AAW9R9X3"/>
<dbReference type="PANTHER" id="PTHR43135:SF3">
    <property type="entry name" value="ALPHA-D-RIBOSE 1-METHYLPHOSPHONATE 5-TRIPHOSPHATE DIPHOSPHATASE"/>
    <property type="match status" value="1"/>
</dbReference>
<dbReference type="Gene3D" id="2.30.40.10">
    <property type="entry name" value="Urease, subunit C, domain 1"/>
    <property type="match status" value="1"/>
</dbReference>
<dbReference type="RefSeq" id="WP_354693484.1">
    <property type="nucleotide sequence ID" value="NZ_JAZHOG010000001.1"/>
</dbReference>
<dbReference type="InterPro" id="IPR006680">
    <property type="entry name" value="Amidohydro-rel"/>
</dbReference>
<evidence type="ECO:0000313" key="3">
    <source>
        <dbReference type="EMBL" id="MEJ8566161.1"/>
    </source>
</evidence>
<dbReference type="PANTHER" id="PTHR43135">
    <property type="entry name" value="ALPHA-D-RIBOSE 1-METHYLPHOSPHONATE 5-TRIPHOSPHATE DIPHOSPHATASE"/>
    <property type="match status" value="1"/>
</dbReference>
<reference evidence="3 4" key="1">
    <citation type="submission" date="2024-02" db="EMBL/GenBank/DDBJ databases">
        <title>A novel Wenzhouxiangellaceae bacterium, isolated from coastal sediments.</title>
        <authorList>
            <person name="Du Z.-J."/>
            <person name="Ye Y.-Q."/>
            <person name="Zhang X.-Y."/>
        </authorList>
    </citation>
    <scope>NUCLEOTIDE SEQUENCE [LARGE SCALE GENOMIC DNA]</scope>
    <source>
        <strain evidence="3 4">CH-27</strain>
    </source>
</reference>
<keyword evidence="1" id="KW-0732">Signal</keyword>
<dbReference type="InterPro" id="IPR051781">
    <property type="entry name" value="Metallo-dep_Hydrolase"/>
</dbReference>
<sequence>MNRITKFAIAFSLCLIGGAVSADEHGSTVALVGGSVVDIDSGDSVTNAVVLVEGERIAAIGEAGEVDVPDGAEVIDVSGHWLIPGLMNMHVHYGLKLPGKMSAELANETEGELTLRMAKNAYDSLLAGITTTRSPGDSMHGDLALRKAIARGQAHGPRIFSAGESLVITGGHGSEAGETYVDGPYELMKAARREISAGADWIKILISGGIATNGGDIAQPLMTPEEINAVIDAAHRFGAQVAAHSGSPQATSIAVDAGIDSIEHGYFLDRPTLKKMAKAGTWLVPTIVVSQPATAPFFEKIGSPQWYLDRRTSVGKEHWKMLQTAIEEGVNIGLGTDQLPHEPNDGTTATAREAQYYVEAGMTPLQALRSATIETARMLGAEDEIGSLEPGKYADILAVPVDPTDDIKALRTILLVMKGGHVYRNDLATR</sequence>
<dbReference type="SUPFAM" id="SSF51338">
    <property type="entry name" value="Composite domain of metallo-dependent hydrolases"/>
    <property type="match status" value="1"/>
</dbReference>
<organism evidence="3 4">
    <name type="scientific">Elongatibacter sediminis</name>
    <dbReference type="NCBI Taxonomy" id="3119006"/>
    <lineage>
        <taxon>Bacteria</taxon>
        <taxon>Pseudomonadati</taxon>
        <taxon>Pseudomonadota</taxon>
        <taxon>Gammaproteobacteria</taxon>
        <taxon>Chromatiales</taxon>
        <taxon>Wenzhouxiangellaceae</taxon>
        <taxon>Elongatibacter</taxon>
    </lineage>
</organism>
<proteinExistence type="predicted"/>
<feature type="signal peptide" evidence="1">
    <location>
        <begin position="1"/>
        <end position="22"/>
    </location>
</feature>
<gene>
    <name evidence="3" type="ORF">V3330_00880</name>
</gene>
<name>A0AAW9R9X3_9GAMM</name>
<dbReference type="Proteomes" id="UP001359886">
    <property type="component" value="Unassembled WGS sequence"/>
</dbReference>
<protein>
    <submittedName>
        <fullName evidence="3">Amidohydrolase family protein</fullName>
    </submittedName>
</protein>
<dbReference type="InterPro" id="IPR057744">
    <property type="entry name" value="OTAase-like"/>
</dbReference>
<dbReference type="GO" id="GO:0016810">
    <property type="term" value="F:hydrolase activity, acting on carbon-nitrogen (but not peptide) bonds"/>
    <property type="evidence" value="ECO:0007669"/>
    <property type="project" value="InterPro"/>
</dbReference>
<dbReference type="Gene3D" id="3.20.20.140">
    <property type="entry name" value="Metal-dependent hydrolases"/>
    <property type="match status" value="1"/>
</dbReference>